<comment type="caution">
    <text evidence="2">The sequence shown here is derived from an EMBL/GenBank/DDBJ whole genome shotgun (WGS) entry which is preliminary data.</text>
</comment>
<reference evidence="2" key="1">
    <citation type="submission" date="2021-01" db="EMBL/GenBank/DDBJ databases">
        <title>Modified the classification status of verrucomicrobia.</title>
        <authorList>
            <person name="Feng X."/>
        </authorList>
    </citation>
    <scope>NUCLEOTIDE SEQUENCE</scope>
    <source>
        <strain evidence="2">KCTC 22041</strain>
    </source>
</reference>
<sequence>MSNESLSPTVEVREVHHFYPAGPEPGFAMLLELIPGLFLQTFGIGVIYAGSLLTGISLMLAYWLLAAINFMLCFVAIGFVTWPLTWIGFMIFCPIIASHAAKKRQQQAMAGRVTTYPATANR</sequence>
<accession>A0A934S7Y5</accession>
<protein>
    <submittedName>
        <fullName evidence="2">Uncharacterized protein</fullName>
    </submittedName>
</protein>
<keyword evidence="1" id="KW-0472">Membrane</keyword>
<feature type="transmembrane region" description="Helical" evidence="1">
    <location>
        <begin position="27"/>
        <end position="48"/>
    </location>
</feature>
<feature type="transmembrane region" description="Helical" evidence="1">
    <location>
        <begin position="86"/>
        <end position="102"/>
    </location>
</feature>
<dbReference type="Proteomes" id="UP000603141">
    <property type="component" value="Unassembled WGS sequence"/>
</dbReference>
<evidence type="ECO:0000313" key="3">
    <source>
        <dbReference type="Proteomes" id="UP000603141"/>
    </source>
</evidence>
<organism evidence="2 3">
    <name type="scientific">Luteolibacter pohnpeiensis</name>
    <dbReference type="NCBI Taxonomy" id="454153"/>
    <lineage>
        <taxon>Bacteria</taxon>
        <taxon>Pseudomonadati</taxon>
        <taxon>Verrucomicrobiota</taxon>
        <taxon>Verrucomicrobiia</taxon>
        <taxon>Verrucomicrobiales</taxon>
        <taxon>Verrucomicrobiaceae</taxon>
        <taxon>Luteolibacter</taxon>
    </lineage>
</organism>
<evidence type="ECO:0000313" key="2">
    <source>
        <dbReference type="EMBL" id="MBK1881352.1"/>
    </source>
</evidence>
<feature type="transmembrane region" description="Helical" evidence="1">
    <location>
        <begin position="60"/>
        <end position="80"/>
    </location>
</feature>
<keyword evidence="1" id="KW-0812">Transmembrane</keyword>
<gene>
    <name evidence="2" type="ORF">JIN85_02930</name>
</gene>
<name>A0A934S7Y5_9BACT</name>
<keyword evidence="1" id="KW-1133">Transmembrane helix</keyword>
<proteinExistence type="predicted"/>
<keyword evidence="3" id="KW-1185">Reference proteome</keyword>
<dbReference type="AlphaFoldDB" id="A0A934S7Y5"/>
<evidence type="ECO:0000256" key="1">
    <source>
        <dbReference type="SAM" id="Phobius"/>
    </source>
</evidence>
<dbReference type="EMBL" id="JAENIJ010000003">
    <property type="protein sequence ID" value="MBK1881352.1"/>
    <property type="molecule type" value="Genomic_DNA"/>
</dbReference>